<feature type="transmembrane region" description="Helical" evidence="2">
    <location>
        <begin position="186"/>
        <end position="208"/>
    </location>
</feature>
<protein>
    <submittedName>
        <fullName evidence="3">Uncharacterized protein</fullName>
    </submittedName>
</protein>
<dbReference type="EMBL" id="JBHTAS010000001">
    <property type="protein sequence ID" value="MFC7138398.1"/>
    <property type="molecule type" value="Genomic_DNA"/>
</dbReference>
<dbReference type="GeneID" id="78818635"/>
<feature type="region of interest" description="Disordered" evidence="1">
    <location>
        <begin position="1"/>
        <end position="32"/>
    </location>
</feature>
<feature type="region of interest" description="Disordered" evidence="1">
    <location>
        <begin position="245"/>
        <end position="343"/>
    </location>
</feature>
<keyword evidence="2" id="KW-0812">Transmembrane</keyword>
<accession>A0ABD5XTK2</accession>
<feature type="compositionally biased region" description="Low complexity" evidence="1">
    <location>
        <begin position="15"/>
        <end position="24"/>
    </location>
</feature>
<feature type="transmembrane region" description="Helical" evidence="2">
    <location>
        <begin position="51"/>
        <end position="74"/>
    </location>
</feature>
<feature type="compositionally biased region" description="Acidic residues" evidence="1">
    <location>
        <begin position="328"/>
        <end position="343"/>
    </location>
</feature>
<evidence type="ECO:0000256" key="2">
    <source>
        <dbReference type="SAM" id="Phobius"/>
    </source>
</evidence>
<keyword evidence="2" id="KW-0472">Membrane</keyword>
<reference evidence="3 4" key="1">
    <citation type="journal article" date="2019" name="Int. J. Syst. Evol. Microbiol.">
        <title>The Global Catalogue of Microorganisms (GCM) 10K type strain sequencing project: providing services to taxonomists for standard genome sequencing and annotation.</title>
        <authorList>
            <consortium name="The Broad Institute Genomics Platform"/>
            <consortium name="The Broad Institute Genome Sequencing Center for Infectious Disease"/>
            <person name="Wu L."/>
            <person name="Ma J."/>
        </authorList>
    </citation>
    <scope>NUCLEOTIDE SEQUENCE [LARGE SCALE GENOMIC DNA]</scope>
    <source>
        <strain evidence="3 4">XZYJT29</strain>
    </source>
</reference>
<dbReference type="Pfam" id="PF24334">
    <property type="entry name" value="DUF7502"/>
    <property type="match status" value="1"/>
</dbReference>
<keyword evidence="4" id="KW-1185">Reference proteome</keyword>
<sequence>MTDGPDHPSDGGGSDVPSDGNGSDVPSDGGDETREQMAAAIDEIRREGWKAAIVTGVVDATAVFLAANLALAVLEPARLPDRLALPASVTEPVGSALGRDLGSLAVPGSATVAATLGFAVFALVVWLRVRKPLVEQFEAVNPVVAEKLRTARDAVEADADSRMARRLYAEVLGDLRESSSLELVNVGRLGAVAVVIAALSLATIQVAVIDVALLDRPQPTDDGAPDESQNYTGLLDGERVLGDREEVSAGDNNQTAEIESNGGGRDVDEERTFPDRQRSGGNSASGGDGVDSQQAEFASPDQVEDAELVREYNRRIRDQDQGESSGDGSDEESNDDASGEDSG</sequence>
<feature type="transmembrane region" description="Helical" evidence="2">
    <location>
        <begin position="104"/>
        <end position="127"/>
    </location>
</feature>
<evidence type="ECO:0000313" key="4">
    <source>
        <dbReference type="Proteomes" id="UP001596432"/>
    </source>
</evidence>
<dbReference type="InterPro" id="IPR055925">
    <property type="entry name" value="DUF7502"/>
</dbReference>
<evidence type="ECO:0000256" key="1">
    <source>
        <dbReference type="SAM" id="MobiDB-lite"/>
    </source>
</evidence>
<feature type="compositionally biased region" description="Basic and acidic residues" evidence="1">
    <location>
        <begin position="265"/>
        <end position="278"/>
    </location>
</feature>
<keyword evidence="2" id="KW-1133">Transmembrane helix</keyword>
<dbReference type="RefSeq" id="WP_274324028.1">
    <property type="nucleotide sequence ID" value="NZ_CP118158.1"/>
</dbReference>
<feature type="compositionally biased region" description="Basic and acidic residues" evidence="1">
    <location>
        <begin position="307"/>
        <end position="320"/>
    </location>
</feature>
<name>A0ABD5XTK2_9EURY</name>
<comment type="caution">
    <text evidence="3">The sequence shown here is derived from an EMBL/GenBank/DDBJ whole genome shotgun (WGS) entry which is preliminary data.</text>
</comment>
<organism evidence="3 4">
    <name type="scientific">Halosimplex aquaticum</name>
    <dbReference type="NCBI Taxonomy" id="3026162"/>
    <lineage>
        <taxon>Archaea</taxon>
        <taxon>Methanobacteriati</taxon>
        <taxon>Methanobacteriota</taxon>
        <taxon>Stenosarchaea group</taxon>
        <taxon>Halobacteria</taxon>
        <taxon>Halobacteriales</taxon>
        <taxon>Haloarculaceae</taxon>
        <taxon>Halosimplex</taxon>
    </lineage>
</organism>
<dbReference type="Proteomes" id="UP001596432">
    <property type="component" value="Unassembled WGS sequence"/>
</dbReference>
<dbReference type="AlphaFoldDB" id="A0ABD5XTK2"/>
<evidence type="ECO:0000313" key="3">
    <source>
        <dbReference type="EMBL" id="MFC7138398.1"/>
    </source>
</evidence>
<proteinExistence type="predicted"/>
<gene>
    <name evidence="3" type="ORF">ACFQMA_00925</name>
</gene>